<gene>
    <name evidence="1" type="ORF">EUV02_05445</name>
</gene>
<dbReference type="AlphaFoldDB" id="A0A4Y9ESI6"/>
<evidence type="ECO:0000313" key="2">
    <source>
        <dbReference type="Proteomes" id="UP000297737"/>
    </source>
</evidence>
<dbReference type="OrthoDB" id="7652114at2"/>
<evidence type="ECO:0008006" key="3">
    <source>
        <dbReference type="Google" id="ProtNLM"/>
    </source>
</evidence>
<comment type="caution">
    <text evidence="1">The sequence shown here is derived from an EMBL/GenBank/DDBJ whole genome shotgun (WGS) entry which is preliminary data.</text>
</comment>
<organism evidence="1 2">
    <name type="scientific">Glacieibacterium arshaanense</name>
    <dbReference type="NCBI Taxonomy" id="2511025"/>
    <lineage>
        <taxon>Bacteria</taxon>
        <taxon>Pseudomonadati</taxon>
        <taxon>Pseudomonadota</taxon>
        <taxon>Alphaproteobacteria</taxon>
        <taxon>Sphingomonadales</taxon>
        <taxon>Sphingosinicellaceae</taxon>
        <taxon>Glacieibacterium</taxon>
    </lineage>
</organism>
<dbReference type="Proteomes" id="UP000297737">
    <property type="component" value="Unassembled WGS sequence"/>
</dbReference>
<proteinExistence type="predicted"/>
<keyword evidence="2" id="KW-1185">Reference proteome</keyword>
<evidence type="ECO:0000313" key="1">
    <source>
        <dbReference type="EMBL" id="TFU06432.1"/>
    </source>
</evidence>
<name>A0A4Y9ESI6_9SPHN</name>
<protein>
    <recommendedName>
        <fullName evidence="3">Capsule biosynthesis protein</fullName>
    </recommendedName>
</protein>
<accession>A0A4Y9ESI6</accession>
<dbReference type="InterPro" id="IPR045936">
    <property type="entry name" value="DUF6356"/>
</dbReference>
<dbReference type="RefSeq" id="WP_135245156.1">
    <property type="nucleotide sequence ID" value="NZ_SIHO01000001.1"/>
</dbReference>
<sequence>MFARLFVDHPASVGETYFQHMGESLKIGGRLLLAALGCVVHAFVPGWCKTTGSTAILTLHKEVMPRRFDQPTF</sequence>
<reference evidence="1 2" key="1">
    <citation type="submission" date="2019-02" db="EMBL/GenBank/DDBJ databases">
        <title>Polymorphobacter sp. isolated from the lake at the Tibet of China.</title>
        <authorList>
            <person name="Li A."/>
        </authorList>
    </citation>
    <scope>NUCLEOTIDE SEQUENCE [LARGE SCALE GENOMIC DNA]</scope>
    <source>
        <strain evidence="1 2">DJ1R-1</strain>
    </source>
</reference>
<dbReference type="EMBL" id="SIHO01000001">
    <property type="protein sequence ID" value="TFU06432.1"/>
    <property type="molecule type" value="Genomic_DNA"/>
</dbReference>
<dbReference type="Pfam" id="PF19883">
    <property type="entry name" value="DUF6356"/>
    <property type="match status" value="1"/>
</dbReference>